<evidence type="ECO:0000313" key="1">
    <source>
        <dbReference type="EMBL" id="KHJ92650.1"/>
    </source>
</evidence>
<reference evidence="1 2" key="1">
    <citation type="submission" date="2014-03" db="EMBL/GenBank/DDBJ databases">
        <title>Draft genome of the hookworm Oesophagostomum dentatum.</title>
        <authorList>
            <person name="Mitreva M."/>
        </authorList>
    </citation>
    <scope>NUCLEOTIDE SEQUENCE [LARGE SCALE GENOMIC DNA]</scope>
    <source>
        <strain evidence="1 2">OD-Hann</strain>
    </source>
</reference>
<proteinExistence type="predicted"/>
<gene>
    <name evidence="1" type="ORF">OESDEN_07456</name>
</gene>
<keyword evidence="2" id="KW-1185">Reference proteome</keyword>
<accession>A0A0B1TBF8</accession>
<dbReference type="EMBL" id="KN551224">
    <property type="protein sequence ID" value="KHJ92650.1"/>
    <property type="molecule type" value="Genomic_DNA"/>
</dbReference>
<dbReference type="AlphaFoldDB" id="A0A0B1TBF8"/>
<name>A0A0B1TBF8_OESDE</name>
<dbReference type="Proteomes" id="UP000053660">
    <property type="component" value="Unassembled WGS sequence"/>
</dbReference>
<organism evidence="1 2">
    <name type="scientific">Oesophagostomum dentatum</name>
    <name type="common">Nodular worm</name>
    <dbReference type="NCBI Taxonomy" id="61180"/>
    <lineage>
        <taxon>Eukaryota</taxon>
        <taxon>Metazoa</taxon>
        <taxon>Ecdysozoa</taxon>
        <taxon>Nematoda</taxon>
        <taxon>Chromadorea</taxon>
        <taxon>Rhabditida</taxon>
        <taxon>Rhabditina</taxon>
        <taxon>Rhabditomorpha</taxon>
        <taxon>Strongyloidea</taxon>
        <taxon>Strongylidae</taxon>
        <taxon>Oesophagostomum</taxon>
    </lineage>
</organism>
<dbReference type="OrthoDB" id="5865313at2759"/>
<protein>
    <submittedName>
        <fullName evidence="1">Uncharacterized protein</fullName>
    </submittedName>
</protein>
<evidence type="ECO:0000313" key="2">
    <source>
        <dbReference type="Proteomes" id="UP000053660"/>
    </source>
</evidence>
<sequence>MLPTKEQVEAVPGTPLTKEELTRLQAEGHLPEGMDIFTGAPTLHKLKSGDQEILVVSNNMSSRKCPRKF</sequence>